<evidence type="ECO:0000256" key="1">
    <source>
        <dbReference type="SAM" id="MobiDB-lite"/>
    </source>
</evidence>
<evidence type="ECO:0000313" key="2">
    <source>
        <dbReference type="EMBL" id="GAA3036369.1"/>
    </source>
</evidence>
<comment type="caution">
    <text evidence="2">The sequence shown here is derived from an EMBL/GenBank/DDBJ whole genome shotgun (WGS) entry which is preliminary data.</text>
</comment>
<organism evidence="2 3">
    <name type="scientific">Streptosporangium longisporum</name>
    <dbReference type="NCBI Taxonomy" id="46187"/>
    <lineage>
        <taxon>Bacteria</taxon>
        <taxon>Bacillati</taxon>
        <taxon>Actinomycetota</taxon>
        <taxon>Actinomycetes</taxon>
        <taxon>Streptosporangiales</taxon>
        <taxon>Streptosporangiaceae</taxon>
        <taxon>Streptosporangium</taxon>
    </lineage>
</organism>
<feature type="region of interest" description="Disordered" evidence="1">
    <location>
        <begin position="89"/>
        <end position="120"/>
    </location>
</feature>
<dbReference type="EMBL" id="BAAAWD010000024">
    <property type="protein sequence ID" value="GAA3036369.1"/>
    <property type="molecule type" value="Genomic_DNA"/>
</dbReference>
<keyword evidence="3" id="KW-1185">Reference proteome</keyword>
<name>A0ABP6L970_9ACTN</name>
<feature type="region of interest" description="Disordered" evidence="1">
    <location>
        <begin position="191"/>
        <end position="221"/>
    </location>
</feature>
<dbReference type="RefSeq" id="WP_344905650.1">
    <property type="nucleotide sequence ID" value="NZ_BAAAWD010000024.1"/>
</dbReference>
<gene>
    <name evidence="2" type="ORF">GCM10017559_75100</name>
</gene>
<accession>A0ABP6L970</accession>
<reference evidence="3" key="1">
    <citation type="journal article" date="2019" name="Int. J. Syst. Evol. Microbiol.">
        <title>The Global Catalogue of Microorganisms (GCM) 10K type strain sequencing project: providing services to taxonomists for standard genome sequencing and annotation.</title>
        <authorList>
            <consortium name="The Broad Institute Genomics Platform"/>
            <consortium name="The Broad Institute Genome Sequencing Center for Infectious Disease"/>
            <person name="Wu L."/>
            <person name="Ma J."/>
        </authorList>
    </citation>
    <scope>NUCLEOTIDE SEQUENCE [LARGE SCALE GENOMIC DNA]</scope>
    <source>
        <strain evidence="3">JCM 3106</strain>
    </source>
</reference>
<proteinExistence type="predicted"/>
<sequence length="221" mass="23402">MTTPPLGRYEAREPRVPRTIGAISAALRAGRRAQFFAELLDARRGPELDGVLSVWWGRAMRDTDPARGLPAAVEAVALRGRIVRALPVRSARSARSRGTPGSDGSPVSNGSRPQDGPAQAVDRGKALITVTVEAWLGAYAEELVEAGRAPSVSAVVSEALTERFRREQRARRVRAAKTAVIPVVAVRDRAEPVAQDGTGTAVRDRTGPAGQDGTARTGAGR</sequence>
<protein>
    <submittedName>
        <fullName evidence="2">Uncharacterized protein</fullName>
    </submittedName>
</protein>
<dbReference type="Proteomes" id="UP001499930">
    <property type="component" value="Unassembled WGS sequence"/>
</dbReference>
<evidence type="ECO:0000313" key="3">
    <source>
        <dbReference type="Proteomes" id="UP001499930"/>
    </source>
</evidence>